<dbReference type="GO" id="GO:0000976">
    <property type="term" value="F:transcription cis-regulatory region binding"/>
    <property type="evidence" value="ECO:0007669"/>
    <property type="project" value="TreeGrafter"/>
</dbReference>
<dbReference type="GO" id="GO:0006355">
    <property type="term" value="P:regulation of DNA-templated transcription"/>
    <property type="evidence" value="ECO:0007669"/>
    <property type="project" value="InterPro"/>
</dbReference>
<dbReference type="InterPro" id="IPR016032">
    <property type="entry name" value="Sig_transdc_resp-reg_C-effctor"/>
</dbReference>
<dbReference type="PROSITE" id="PS51755">
    <property type="entry name" value="OMPR_PHOB"/>
    <property type="match status" value="1"/>
</dbReference>
<evidence type="ECO:0000256" key="1">
    <source>
        <dbReference type="ARBA" id="ARBA00022553"/>
    </source>
</evidence>
<feature type="DNA-binding region" description="OmpR/PhoB-type" evidence="6">
    <location>
        <begin position="144"/>
        <end position="243"/>
    </location>
</feature>
<organism evidence="8 9">
    <name type="scientific">Vibrio nigripulchritudo</name>
    <dbReference type="NCBI Taxonomy" id="28173"/>
    <lineage>
        <taxon>Bacteria</taxon>
        <taxon>Pseudomonadati</taxon>
        <taxon>Pseudomonadota</taxon>
        <taxon>Gammaproteobacteria</taxon>
        <taxon>Vibrionales</taxon>
        <taxon>Vibrionaceae</taxon>
        <taxon>Vibrio</taxon>
    </lineage>
</organism>
<dbReference type="STRING" id="28173.VIBNI_A0782"/>
<dbReference type="PANTHER" id="PTHR48111">
    <property type="entry name" value="REGULATOR OF RPOS"/>
    <property type="match status" value="1"/>
</dbReference>
<gene>
    <name evidence="8" type="ORF">VIBNI_A0782</name>
</gene>
<proteinExistence type="predicted"/>
<dbReference type="CDD" id="cd00383">
    <property type="entry name" value="trans_reg_C"/>
    <property type="match status" value="1"/>
</dbReference>
<dbReference type="SUPFAM" id="SSF46894">
    <property type="entry name" value="C-terminal effector domain of the bipartite response regulators"/>
    <property type="match status" value="1"/>
</dbReference>
<evidence type="ECO:0000313" key="8">
    <source>
        <dbReference type="EMBL" id="CCO56955.1"/>
    </source>
</evidence>
<keyword evidence="5" id="KW-0804">Transcription</keyword>
<evidence type="ECO:0000259" key="7">
    <source>
        <dbReference type="PROSITE" id="PS51755"/>
    </source>
</evidence>
<dbReference type="AlphaFoldDB" id="U4JVR0"/>
<evidence type="ECO:0000256" key="5">
    <source>
        <dbReference type="ARBA" id="ARBA00023163"/>
    </source>
</evidence>
<evidence type="ECO:0000256" key="3">
    <source>
        <dbReference type="ARBA" id="ARBA00023015"/>
    </source>
</evidence>
<dbReference type="SMART" id="SM00862">
    <property type="entry name" value="Trans_reg_C"/>
    <property type="match status" value="1"/>
</dbReference>
<evidence type="ECO:0000256" key="2">
    <source>
        <dbReference type="ARBA" id="ARBA00023012"/>
    </source>
</evidence>
<keyword evidence="4 6" id="KW-0238">DNA-binding</keyword>
<dbReference type="InterPro" id="IPR036388">
    <property type="entry name" value="WH-like_DNA-bd_sf"/>
</dbReference>
<protein>
    <submittedName>
        <fullName evidence="8">Putative Signal transduction response regulator</fullName>
    </submittedName>
</protein>
<keyword evidence="1" id="KW-0597">Phosphoprotein</keyword>
<dbReference type="Gene3D" id="1.10.10.10">
    <property type="entry name" value="Winged helix-like DNA-binding domain superfamily/Winged helix DNA-binding domain"/>
    <property type="match status" value="1"/>
</dbReference>
<name>U4JVR0_9VIBR</name>
<dbReference type="InterPro" id="IPR001867">
    <property type="entry name" value="OmpR/PhoB-type_DNA-bd"/>
</dbReference>
<evidence type="ECO:0000256" key="6">
    <source>
        <dbReference type="PROSITE-ProRule" id="PRU01091"/>
    </source>
</evidence>
<dbReference type="PANTHER" id="PTHR48111:SF1">
    <property type="entry name" value="TWO-COMPONENT RESPONSE REGULATOR ORR33"/>
    <property type="match status" value="1"/>
</dbReference>
<sequence>MGEGFMKSDFETIQYNVAYITDRNFGKESTSHYIENIKVSMYFTSLEDFNAEIFRNISLIKNLNLSAILIDRALTSRTDLNRINQFIREIGISSVIIFRDKSNGASIMNSGADDFLFPPYSPEELLLRVVNVIQKQYRSSVNSNNHVSFGKYSLHLETRELRSRHFNRTLTDGEHTLLLHLIGNQGKFSSREELSLALGKKRHPMSSRSVDMLIGRLRKKIDDNPKMPQYIVTSRGKGYMLVREPE</sequence>
<dbReference type="GO" id="GO:0032993">
    <property type="term" value="C:protein-DNA complex"/>
    <property type="evidence" value="ECO:0007669"/>
    <property type="project" value="TreeGrafter"/>
</dbReference>
<dbReference type="Pfam" id="PF00486">
    <property type="entry name" value="Trans_reg_C"/>
    <property type="match status" value="1"/>
</dbReference>
<dbReference type="Proteomes" id="UP000016895">
    <property type="component" value="Chromosome 1"/>
</dbReference>
<dbReference type="eggNOG" id="COG0745">
    <property type="taxonomic scope" value="Bacteria"/>
</dbReference>
<keyword evidence="9" id="KW-1185">Reference proteome</keyword>
<reference evidence="8 9" key="1">
    <citation type="journal article" date="2013" name="ISME J.">
        <title>Comparative genomics of pathogenic lineages of Vibrio nigripulchritudo identifies virulence-associated traits.</title>
        <authorList>
            <person name="Goudenege D."/>
            <person name="Labreuche Y."/>
            <person name="Krin E."/>
            <person name="Ansquer D."/>
            <person name="Mangenot S."/>
            <person name="Calteau A."/>
            <person name="Medigue C."/>
            <person name="Mazel D."/>
            <person name="Polz M.F."/>
            <person name="Le Roux F."/>
        </authorList>
    </citation>
    <scope>NUCLEOTIDE SEQUENCE [LARGE SCALE GENOMIC DNA]</scope>
    <source>
        <strain evidence="9">SnF1</strain>
    </source>
</reference>
<dbReference type="InterPro" id="IPR039420">
    <property type="entry name" value="WalR-like"/>
</dbReference>
<accession>U4JVR0</accession>
<evidence type="ECO:0000256" key="4">
    <source>
        <dbReference type="ARBA" id="ARBA00023125"/>
    </source>
</evidence>
<dbReference type="GO" id="GO:0000156">
    <property type="term" value="F:phosphorelay response regulator activity"/>
    <property type="evidence" value="ECO:0007669"/>
    <property type="project" value="TreeGrafter"/>
</dbReference>
<keyword evidence="2" id="KW-0902">Two-component regulatory system</keyword>
<dbReference type="KEGG" id="vni:VIBNI_A0782"/>
<dbReference type="InterPro" id="IPR011006">
    <property type="entry name" value="CheY-like_superfamily"/>
</dbReference>
<keyword evidence="3" id="KW-0805">Transcription regulation</keyword>
<evidence type="ECO:0000313" key="9">
    <source>
        <dbReference type="Proteomes" id="UP000016895"/>
    </source>
</evidence>
<dbReference type="PATRIC" id="fig|1260221.3.peg.748"/>
<feature type="domain" description="OmpR/PhoB-type" evidence="7">
    <location>
        <begin position="144"/>
        <end position="243"/>
    </location>
</feature>
<dbReference type="SUPFAM" id="SSF52172">
    <property type="entry name" value="CheY-like"/>
    <property type="match status" value="1"/>
</dbReference>
<dbReference type="EMBL" id="FO203526">
    <property type="protein sequence ID" value="CCO56955.1"/>
    <property type="molecule type" value="Genomic_DNA"/>
</dbReference>
<dbReference type="GO" id="GO:0005829">
    <property type="term" value="C:cytosol"/>
    <property type="evidence" value="ECO:0007669"/>
    <property type="project" value="TreeGrafter"/>
</dbReference>